<dbReference type="Proteomes" id="UP000814033">
    <property type="component" value="Unassembled WGS sequence"/>
</dbReference>
<evidence type="ECO:0000313" key="2">
    <source>
        <dbReference type="Proteomes" id="UP000814033"/>
    </source>
</evidence>
<comment type="caution">
    <text evidence="1">The sequence shown here is derived from an EMBL/GenBank/DDBJ whole genome shotgun (WGS) entry which is preliminary data.</text>
</comment>
<keyword evidence="1" id="KW-0645">Protease</keyword>
<accession>A0ACB8R403</accession>
<keyword evidence="1" id="KW-0121">Carboxypeptidase</keyword>
<reference evidence="1" key="2">
    <citation type="journal article" date="2022" name="New Phytol.">
        <title>Evolutionary transition to the ectomycorrhizal habit in the genomes of a hyperdiverse lineage of mushroom-forming fungi.</title>
        <authorList>
            <person name="Looney B."/>
            <person name="Miyauchi S."/>
            <person name="Morin E."/>
            <person name="Drula E."/>
            <person name="Courty P.E."/>
            <person name="Kohler A."/>
            <person name="Kuo A."/>
            <person name="LaButti K."/>
            <person name="Pangilinan J."/>
            <person name="Lipzen A."/>
            <person name="Riley R."/>
            <person name="Andreopoulos W."/>
            <person name="He G."/>
            <person name="Johnson J."/>
            <person name="Nolan M."/>
            <person name="Tritt A."/>
            <person name="Barry K.W."/>
            <person name="Grigoriev I.V."/>
            <person name="Nagy L.G."/>
            <person name="Hibbett D."/>
            <person name="Henrissat B."/>
            <person name="Matheny P.B."/>
            <person name="Labbe J."/>
            <person name="Martin F.M."/>
        </authorList>
    </citation>
    <scope>NUCLEOTIDE SEQUENCE</scope>
    <source>
        <strain evidence="1">FP105234-sp</strain>
    </source>
</reference>
<proteinExistence type="predicted"/>
<gene>
    <name evidence="1" type="ORF">FA95DRAFT_1591622</name>
</gene>
<name>A0ACB8R403_9AGAM</name>
<evidence type="ECO:0000313" key="1">
    <source>
        <dbReference type="EMBL" id="KAI0038645.1"/>
    </source>
</evidence>
<sequence length="481" mass="52520">MILATTVALLLCLAGVGAARIQDPLPVWPETPPPSAPAYTPVGSLSAVGPDAYTTLTHPLFTRHSVRIKQTTDFCDTTVKLYTGYIDVDAKHLFFYFFESRNDPDKDDVLFWTNGGPGGSSQLGLYMELGPCRIVNATEGPKYHPESWNSNANVVFVDQPVGVGYSYAEHGITVGTTEEAADDIAAFIAIYFEHFSSFKGRSLHLAGESYGGRYIPLFAAAVHDQNALLVAAGGTPINLTSAIIGNGFTESTAMFPSYHTMTCTPASLPPVLDISTCVRMKKAMPRCQKWFKAACVDQFDMISCRAANTFCETELLIPFLLTVRRNIYDISTSCEDSDALCYPVTRSIVEYLNRPDVLEALRVDPHVRGFAFASSSVFDAFMQSADVLRSSVDHVEALLERGVSVLIYNERWTLDMDWSGKNAFGRAPLLAWEVNGTAAGKTRSAAGLTFATVDAAGHMVLYDKPTQALALINRWLAKEPL</sequence>
<keyword evidence="2" id="KW-1185">Reference proteome</keyword>
<organism evidence="1 2">
    <name type="scientific">Auriscalpium vulgare</name>
    <dbReference type="NCBI Taxonomy" id="40419"/>
    <lineage>
        <taxon>Eukaryota</taxon>
        <taxon>Fungi</taxon>
        <taxon>Dikarya</taxon>
        <taxon>Basidiomycota</taxon>
        <taxon>Agaricomycotina</taxon>
        <taxon>Agaricomycetes</taxon>
        <taxon>Russulales</taxon>
        <taxon>Auriscalpiaceae</taxon>
        <taxon>Auriscalpium</taxon>
    </lineage>
</organism>
<keyword evidence="1" id="KW-0378">Hydrolase</keyword>
<protein>
    <submittedName>
        <fullName evidence="1">Serine carboxypeptidase</fullName>
    </submittedName>
</protein>
<dbReference type="EMBL" id="MU276446">
    <property type="protein sequence ID" value="KAI0038645.1"/>
    <property type="molecule type" value="Genomic_DNA"/>
</dbReference>
<reference evidence="1" key="1">
    <citation type="submission" date="2021-02" db="EMBL/GenBank/DDBJ databases">
        <authorList>
            <consortium name="DOE Joint Genome Institute"/>
            <person name="Ahrendt S."/>
            <person name="Looney B.P."/>
            <person name="Miyauchi S."/>
            <person name="Morin E."/>
            <person name="Drula E."/>
            <person name="Courty P.E."/>
            <person name="Chicoki N."/>
            <person name="Fauchery L."/>
            <person name="Kohler A."/>
            <person name="Kuo A."/>
            <person name="Labutti K."/>
            <person name="Pangilinan J."/>
            <person name="Lipzen A."/>
            <person name="Riley R."/>
            <person name="Andreopoulos W."/>
            <person name="He G."/>
            <person name="Johnson J."/>
            <person name="Barry K.W."/>
            <person name="Grigoriev I.V."/>
            <person name="Nagy L."/>
            <person name="Hibbett D."/>
            <person name="Henrissat B."/>
            <person name="Matheny P.B."/>
            <person name="Labbe J."/>
            <person name="Martin F."/>
        </authorList>
    </citation>
    <scope>NUCLEOTIDE SEQUENCE</scope>
    <source>
        <strain evidence="1">FP105234-sp</strain>
    </source>
</reference>